<evidence type="ECO:0000256" key="5">
    <source>
        <dbReference type="ARBA" id="ARBA00023163"/>
    </source>
</evidence>
<dbReference type="PROSITE" id="PS01124">
    <property type="entry name" value="HTH_ARAC_FAMILY_2"/>
    <property type="match status" value="1"/>
</dbReference>
<keyword evidence="5" id="KW-0804">Transcription</keyword>
<reference evidence="7" key="1">
    <citation type="submission" date="2023-07" db="EMBL/GenBank/DDBJ databases">
        <title>Black Yeasts Isolated from many extreme environments.</title>
        <authorList>
            <person name="Coleine C."/>
            <person name="Stajich J.E."/>
            <person name="Selbmann L."/>
        </authorList>
    </citation>
    <scope>NUCLEOTIDE SEQUENCE</scope>
    <source>
        <strain evidence="7">CCFEE 5485</strain>
    </source>
</reference>
<protein>
    <recommendedName>
        <fullName evidence="6">HTH araC/xylS-type domain-containing protein</fullName>
    </recommendedName>
</protein>
<keyword evidence="8" id="KW-1185">Reference proteome</keyword>
<keyword evidence="4" id="KW-0010">Activator</keyword>
<accession>A0AAE0WF69</accession>
<keyword evidence="2" id="KW-0808">Transferase</keyword>
<dbReference type="Gene3D" id="3.40.10.10">
    <property type="entry name" value="DNA Methylphosphotriester Repair Domain"/>
    <property type="match status" value="1"/>
</dbReference>
<sequence>MAHNYYASTAARWQATSTRDSGAATAFVYAVKTTHIFCRPNCKSRLACRSNVAFFNSSTDAMKAGYRACKRCKPQQDEFEPERDLVASLCARLDGSGTMTLADMAAEAGLSRWHFWRIFKKVMGVTPSQWSQMNCKANTSRSDSGIGSSPADSQDIDLHFLTDYVQYTTVHTNYGVLLVAFQQGQISKLDLAPTIEESLFTLDMAFPFPKFVTSALSGDASDHELRAVTQEVVEALERPSGKTLTFSVSNHALKSLTEKCCTASGNLSS</sequence>
<dbReference type="GO" id="GO:0032259">
    <property type="term" value="P:methylation"/>
    <property type="evidence" value="ECO:0007669"/>
    <property type="project" value="UniProtKB-KW"/>
</dbReference>
<comment type="cofactor">
    <cofactor evidence="1">
        <name>Zn(2+)</name>
        <dbReference type="ChEBI" id="CHEBI:29105"/>
    </cofactor>
</comment>
<evidence type="ECO:0000256" key="1">
    <source>
        <dbReference type="ARBA" id="ARBA00001947"/>
    </source>
</evidence>
<feature type="domain" description="HTH araC/xylS-type" evidence="6">
    <location>
        <begin position="93"/>
        <end position="133"/>
    </location>
</feature>
<comment type="caution">
    <text evidence="7">The sequence shown here is derived from an EMBL/GenBank/DDBJ whole genome shotgun (WGS) entry which is preliminary data.</text>
</comment>
<dbReference type="GO" id="GO:0008168">
    <property type="term" value="F:methyltransferase activity"/>
    <property type="evidence" value="ECO:0007669"/>
    <property type="project" value="UniProtKB-KW"/>
</dbReference>
<dbReference type="GO" id="GO:0006281">
    <property type="term" value="P:DNA repair"/>
    <property type="evidence" value="ECO:0007669"/>
    <property type="project" value="InterPro"/>
</dbReference>
<keyword evidence="3" id="KW-0805">Transcription regulation</keyword>
<keyword evidence="2" id="KW-0489">Methyltransferase</keyword>
<dbReference type="InterPro" id="IPR018060">
    <property type="entry name" value="HTH_AraC"/>
</dbReference>
<evidence type="ECO:0000313" key="8">
    <source>
        <dbReference type="Proteomes" id="UP001274830"/>
    </source>
</evidence>
<dbReference type="AlphaFoldDB" id="A0AAE0WF69"/>
<dbReference type="InterPro" id="IPR009057">
    <property type="entry name" value="Homeodomain-like_sf"/>
</dbReference>
<dbReference type="Pfam" id="PF02805">
    <property type="entry name" value="Ada_Zn_binding"/>
    <property type="match status" value="1"/>
</dbReference>
<dbReference type="GO" id="GO:0008270">
    <property type="term" value="F:zinc ion binding"/>
    <property type="evidence" value="ECO:0007669"/>
    <property type="project" value="InterPro"/>
</dbReference>
<proteinExistence type="predicted"/>
<evidence type="ECO:0000259" key="6">
    <source>
        <dbReference type="PROSITE" id="PS01124"/>
    </source>
</evidence>
<organism evidence="7 8">
    <name type="scientific">Recurvomyces mirabilis</name>
    <dbReference type="NCBI Taxonomy" id="574656"/>
    <lineage>
        <taxon>Eukaryota</taxon>
        <taxon>Fungi</taxon>
        <taxon>Dikarya</taxon>
        <taxon>Ascomycota</taxon>
        <taxon>Pezizomycotina</taxon>
        <taxon>Dothideomycetes</taxon>
        <taxon>Dothideomycetidae</taxon>
        <taxon>Mycosphaerellales</taxon>
        <taxon>Teratosphaeriaceae</taxon>
        <taxon>Recurvomyces</taxon>
    </lineage>
</organism>
<evidence type="ECO:0000256" key="3">
    <source>
        <dbReference type="ARBA" id="ARBA00023015"/>
    </source>
</evidence>
<dbReference type="Pfam" id="PF00165">
    <property type="entry name" value="HTH_AraC"/>
    <property type="match status" value="1"/>
</dbReference>
<dbReference type="SUPFAM" id="SSF46689">
    <property type="entry name" value="Homeodomain-like"/>
    <property type="match status" value="1"/>
</dbReference>
<dbReference type="GO" id="GO:0003700">
    <property type="term" value="F:DNA-binding transcription factor activity"/>
    <property type="evidence" value="ECO:0007669"/>
    <property type="project" value="InterPro"/>
</dbReference>
<dbReference type="InterPro" id="IPR004026">
    <property type="entry name" value="Ada_DNA_repair_Zn-bd"/>
</dbReference>
<dbReference type="EMBL" id="JAUTXT010000064">
    <property type="protein sequence ID" value="KAK3670041.1"/>
    <property type="molecule type" value="Genomic_DNA"/>
</dbReference>
<evidence type="ECO:0000256" key="2">
    <source>
        <dbReference type="ARBA" id="ARBA00022603"/>
    </source>
</evidence>
<name>A0AAE0WF69_9PEZI</name>
<dbReference type="InterPro" id="IPR035451">
    <property type="entry name" value="Ada-like_dom_sf"/>
</dbReference>
<evidence type="ECO:0000313" key="7">
    <source>
        <dbReference type="EMBL" id="KAK3670041.1"/>
    </source>
</evidence>
<evidence type="ECO:0000256" key="4">
    <source>
        <dbReference type="ARBA" id="ARBA00023159"/>
    </source>
</evidence>
<gene>
    <name evidence="7" type="ORF">LTR78_010072</name>
</gene>
<dbReference type="SUPFAM" id="SSF57884">
    <property type="entry name" value="Ada DNA repair protein, N-terminal domain (N-Ada 10)"/>
    <property type="match status" value="1"/>
</dbReference>
<dbReference type="GO" id="GO:0043565">
    <property type="term" value="F:sequence-specific DNA binding"/>
    <property type="evidence" value="ECO:0007669"/>
    <property type="project" value="InterPro"/>
</dbReference>
<dbReference type="Gene3D" id="1.10.10.60">
    <property type="entry name" value="Homeodomain-like"/>
    <property type="match status" value="1"/>
</dbReference>
<dbReference type="Proteomes" id="UP001274830">
    <property type="component" value="Unassembled WGS sequence"/>
</dbReference>